<dbReference type="Proteomes" id="UP001233999">
    <property type="component" value="Unassembled WGS sequence"/>
</dbReference>
<proteinExistence type="predicted"/>
<feature type="non-terminal residue" evidence="2">
    <location>
        <position position="105"/>
    </location>
</feature>
<feature type="region of interest" description="Disordered" evidence="1">
    <location>
        <begin position="74"/>
        <end position="105"/>
    </location>
</feature>
<gene>
    <name evidence="2" type="ORF">L9F63_024715</name>
</gene>
<evidence type="ECO:0000313" key="3">
    <source>
        <dbReference type="Proteomes" id="UP001233999"/>
    </source>
</evidence>
<dbReference type="AlphaFoldDB" id="A0AAD8E6J5"/>
<organism evidence="2 3">
    <name type="scientific">Diploptera punctata</name>
    <name type="common">Pacific beetle cockroach</name>
    <dbReference type="NCBI Taxonomy" id="6984"/>
    <lineage>
        <taxon>Eukaryota</taxon>
        <taxon>Metazoa</taxon>
        <taxon>Ecdysozoa</taxon>
        <taxon>Arthropoda</taxon>
        <taxon>Hexapoda</taxon>
        <taxon>Insecta</taxon>
        <taxon>Pterygota</taxon>
        <taxon>Neoptera</taxon>
        <taxon>Polyneoptera</taxon>
        <taxon>Dictyoptera</taxon>
        <taxon>Blattodea</taxon>
        <taxon>Blaberoidea</taxon>
        <taxon>Blaberidae</taxon>
        <taxon>Diplopterinae</taxon>
        <taxon>Diploptera</taxon>
    </lineage>
</organism>
<name>A0AAD8E6J5_DIPPU</name>
<feature type="compositionally biased region" description="Basic residues" evidence="1">
    <location>
        <begin position="91"/>
        <end position="105"/>
    </location>
</feature>
<evidence type="ECO:0000313" key="2">
    <source>
        <dbReference type="EMBL" id="KAJ9579178.1"/>
    </source>
</evidence>
<dbReference type="EMBL" id="JASPKZ010008627">
    <property type="protein sequence ID" value="KAJ9579178.1"/>
    <property type="molecule type" value="Genomic_DNA"/>
</dbReference>
<accession>A0AAD8E6J5</accession>
<protein>
    <submittedName>
        <fullName evidence="2">Uncharacterized protein</fullName>
    </submittedName>
</protein>
<evidence type="ECO:0000256" key="1">
    <source>
        <dbReference type="SAM" id="MobiDB-lite"/>
    </source>
</evidence>
<reference evidence="2" key="1">
    <citation type="journal article" date="2023" name="IScience">
        <title>Live-bearing cockroach genome reveals convergent evolutionary mechanisms linked to viviparity in insects and beyond.</title>
        <authorList>
            <person name="Fouks B."/>
            <person name="Harrison M.C."/>
            <person name="Mikhailova A.A."/>
            <person name="Marchal E."/>
            <person name="English S."/>
            <person name="Carruthers M."/>
            <person name="Jennings E.C."/>
            <person name="Chiamaka E.L."/>
            <person name="Frigard R.A."/>
            <person name="Pippel M."/>
            <person name="Attardo G.M."/>
            <person name="Benoit J.B."/>
            <person name="Bornberg-Bauer E."/>
            <person name="Tobe S.S."/>
        </authorList>
    </citation>
    <scope>NUCLEOTIDE SEQUENCE</scope>
    <source>
        <strain evidence="2">Stay&amp;Tobe</strain>
    </source>
</reference>
<comment type="caution">
    <text evidence="2">The sequence shown here is derived from an EMBL/GenBank/DDBJ whole genome shotgun (WGS) entry which is preliminary data.</text>
</comment>
<sequence>FITLQKPPDSPPPIVKITLKGLPTFIRNMEAGVRRKWRKSGGRGSFAERSAFPIWSVTLCMHGKKAVLEKFEEEALKTAPKKPTHTDRYLHKNSNHHPRQNRGEK</sequence>
<reference evidence="2" key="2">
    <citation type="submission" date="2023-05" db="EMBL/GenBank/DDBJ databases">
        <authorList>
            <person name="Fouks B."/>
        </authorList>
    </citation>
    <scope>NUCLEOTIDE SEQUENCE</scope>
    <source>
        <strain evidence="2">Stay&amp;Tobe</strain>
        <tissue evidence="2">Testes</tissue>
    </source>
</reference>
<feature type="non-terminal residue" evidence="2">
    <location>
        <position position="1"/>
    </location>
</feature>
<keyword evidence="3" id="KW-1185">Reference proteome</keyword>